<gene>
    <name evidence="2" type="ORF">J4Q44_G00009310</name>
</gene>
<keyword evidence="1" id="KW-0812">Transmembrane</keyword>
<evidence type="ECO:0000313" key="2">
    <source>
        <dbReference type="EMBL" id="KAK6328953.1"/>
    </source>
</evidence>
<organism evidence="2 3">
    <name type="scientific">Coregonus suidteri</name>
    <dbReference type="NCBI Taxonomy" id="861788"/>
    <lineage>
        <taxon>Eukaryota</taxon>
        <taxon>Metazoa</taxon>
        <taxon>Chordata</taxon>
        <taxon>Craniata</taxon>
        <taxon>Vertebrata</taxon>
        <taxon>Euteleostomi</taxon>
        <taxon>Actinopterygii</taxon>
        <taxon>Neopterygii</taxon>
        <taxon>Teleostei</taxon>
        <taxon>Protacanthopterygii</taxon>
        <taxon>Salmoniformes</taxon>
        <taxon>Salmonidae</taxon>
        <taxon>Coregoninae</taxon>
        <taxon>Coregonus</taxon>
    </lineage>
</organism>
<name>A0AAN8R9A7_9TELE</name>
<comment type="caution">
    <text evidence="2">The sequence shown here is derived from an EMBL/GenBank/DDBJ whole genome shotgun (WGS) entry which is preliminary data.</text>
</comment>
<keyword evidence="3" id="KW-1185">Reference proteome</keyword>
<dbReference type="Proteomes" id="UP001356427">
    <property type="component" value="Unassembled WGS sequence"/>
</dbReference>
<dbReference type="EMBL" id="JAGTTL010000001">
    <property type="protein sequence ID" value="KAK6328953.1"/>
    <property type="molecule type" value="Genomic_DNA"/>
</dbReference>
<evidence type="ECO:0000313" key="3">
    <source>
        <dbReference type="Proteomes" id="UP001356427"/>
    </source>
</evidence>
<reference evidence="2 3" key="1">
    <citation type="submission" date="2021-04" db="EMBL/GenBank/DDBJ databases">
        <authorList>
            <person name="De Guttry C."/>
            <person name="Zahm M."/>
            <person name="Klopp C."/>
            <person name="Cabau C."/>
            <person name="Louis A."/>
            <person name="Berthelot C."/>
            <person name="Parey E."/>
            <person name="Roest Crollius H."/>
            <person name="Montfort J."/>
            <person name="Robinson-Rechavi M."/>
            <person name="Bucao C."/>
            <person name="Bouchez O."/>
            <person name="Gislard M."/>
            <person name="Lluch J."/>
            <person name="Milhes M."/>
            <person name="Lampietro C."/>
            <person name="Lopez Roques C."/>
            <person name="Donnadieu C."/>
            <person name="Braasch I."/>
            <person name="Desvignes T."/>
            <person name="Postlethwait J."/>
            <person name="Bobe J."/>
            <person name="Wedekind C."/>
            <person name="Guiguen Y."/>
        </authorList>
    </citation>
    <scope>NUCLEOTIDE SEQUENCE [LARGE SCALE GENOMIC DNA]</scope>
    <source>
        <strain evidence="2">Cs_M1</strain>
        <tissue evidence="2">Blood</tissue>
    </source>
</reference>
<feature type="transmembrane region" description="Helical" evidence="1">
    <location>
        <begin position="35"/>
        <end position="55"/>
    </location>
</feature>
<protein>
    <submittedName>
        <fullName evidence="2">Uncharacterized protein</fullName>
    </submittedName>
</protein>
<keyword evidence="1" id="KW-0472">Membrane</keyword>
<dbReference type="AlphaFoldDB" id="A0AAN8R9A7"/>
<proteinExistence type="predicted"/>
<evidence type="ECO:0000256" key="1">
    <source>
        <dbReference type="SAM" id="Phobius"/>
    </source>
</evidence>
<keyword evidence="1" id="KW-1133">Transmembrane helix</keyword>
<accession>A0AAN8R9A7</accession>
<sequence length="214" mass="23926">MGERSTVQQHKQPPYDGGLCNYAQKIGSCFGLDGYALWSMLCALCLLFAVLTSTLKPEINTCDTGSILEKSPLLWSGGLKCLCRAESHPRILAELYLECCTLLCGKAEGEPGNMPTLNSLGKLCSSNRSHTVDRPTRIKRRNSVKRMSIIEDGHVAEVLYLIPKVYMQQLPYLNPNDYYLNERLIDLAPGRAMVWGRRCRHGESILSVCLCRVN</sequence>